<dbReference type="InterPro" id="IPR004840">
    <property type="entry name" value="Amino_acid_permease_CS"/>
</dbReference>
<feature type="transmembrane region" description="Helical" evidence="8">
    <location>
        <begin position="167"/>
        <end position="188"/>
    </location>
</feature>
<evidence type="ECO:0000256" key="5">
    <source>
        <dbReference type="ARBA" id="ARBA00022970"/>
    </source>
</evidence>
<feature type="transmembrane region" description="Helical" evidence="8">
    <location>
        <begin position="314"/>
        <end position="333"/>
    </location>
</feature>
<dbReference type="FunFam" id="1.20.1740.10:FF:000017">
    <property type="entry name" value="Amino acid permease"/>
    <property type="match status" value="1"/>
</dbReference>
<dbReference type="EMBL" id="KZ819377">
    <property type="protein sequence ID" value="PWN42697.1"/>
    <property type="molecule type" value="Genomic_DNA"/>
</dbReference>
<evidence type="ECO:0000256" key="8">
    <source>
        <dbReference type="SAM" id="Phobius"/>
    </source>
</evidence>
<keyword evidence="11" id="KW-1185">Reference proteome</keyword>
<evidence type="ECO:0000256" key="1">
    <source>
        <dbReference type="ARBA" id="ARBA00004651"/>
    </source>
</evidence>
<dbReference type="InterPro" id="IPR004841">
    <property type="entry name" value="AA-permease/SLC12A_dom"/>
</dbReference>
<evidence type="ECO:0000256" key="3">
    <source>
        <dbReference type="ARBA" id="ARBA00022475"/>
    </source>
</evidence>
<dbReference type="PANTHER" id="PTHR43341">
    <property type="entry name" value="AMINO ACID PERMEASE"/>
    <property type="match status" value="1"/>
</dbReference>
<feature type="transmembrane region" description="Helical" evidence="8">
    <location>
        <begin position="91"/>
        <end position="111"/>
    </location>
</feature>
<dbReference type="GO" id="GO:0005886">
    <property type="term" value="C:plasma membrane"/>
    <property type="evidence" value="ECO:0007669"/>
    <property type="project" value="UniProtKB-SubCell"/>
</dbReference>
<feature type="transmembrane region" description="Helical" evidence="8">
    <location>
        <begin position="200"/>
        <end position="222"/>
    </location>
</feature>
<keyword evidence="4 8" id="KW-0812">Transmembrane</keyword>
<dbReference type="InParanoid" id="A0A316VYG0"/>
<feature type="domain" description="Amino acid permease/ SLC12A" evidence="9">
    <location>
        <begin position="88"/>
        <end position="554"/>
    </location>
</feature>
<keyword evidence="3" id="KW-1003">Cell membrane</keyword>
<feature type="transmembrane region" description="Helical" evidence="8">
    <location>
        <begin position="272"/>
        <end position="293"/>
    </location>
</feature>
<dbReference type="PROSITE" id="PS00218">
    <property type="entry name" value="AMINO_ACID_PERMEASE_1"/>
    <property type="match status" value="1"/>
</dbReference>
<evidence type="ECO:0000256" key="6">
    <source>
        <dbReference type="ARBA" id="ARBA00022989"/>
    </source>
</evidence>
<evidence type="ECO:0000256" key="4">
    <source>
        <dbReference type="ARBA" id="ARBA00022692"/>
    </source>
</evidence>
<dbReference type="RefSeq" id="XP_025369857.1">
    <property type="nucleotide sequence ID" value="XM_025515503.1"/>
</dbReference>
<feature type="transmembrane region" description="Helical" evidence="8">
    <location>
        <begin position="234"/>
        <end position="252"/>
    </location>
</feature>
<dbReference type="InterPro" id="IPR004762">
    <property type="entry name" value="Amino_acid_permease_fungi"/>
</dbReference>
<dbReference type="NCBIfam" id="TIGR00913">
    <property type="entry name" value="2A0310"/>
    <property type="match status" value="1"/>
</dbReference>
<dbReference type="Pfam" id="PF00324">
    <property type="entry name" value="AA_permease"/>
    <property type="match status" value="1"/>
</dbReference>
<evidence type="ECO:0000256" key="2">
    <source>
        <dbReference type="ARBA" id="ARBA00022448"/>
    </source>
</evidence>
<dbReference type="Proteomes" id="UP000245783">
    <property type="component" value="Unassembled WGS sequence"/>
</dbReference>
<evidence type="ECO:0000256" key="7">
    <source>
        <dbReference type="ARBA" id="ARBA00023136"/>
    </source>
</evidence>
<keyword evidence="7 8" id="KW-0472">Membrane</keyword>
<evidence type="ECO:0000313" key="10">
    <source>
        <dbReference type="EMBL" id="PWN42697.1"/>
    </source>
</evidence>
<feature type="transmembrane region" description="Helical" evidence="8">
    <location>
        <begin position="372"/>
        <end position="394"/>
    </location>
</feature>
<dbReference type="PANTHER" id="PTHR43341:SF1">
    <property type="entry name" value="GENERAL AMINO-ACID PERMEASE GAP1"/>
    <property type="match status" value="1"/>
</dbReference>
<comment type="subcellular location">
    <subcellularLocation>
        <location evidence="1">Cell membrane</location>
        <topology evidence="1">Multi-pass membrane protein</topology>
    </subcellularLocation>
</comment>
<dbReference type="OrthoDB" id="3900342at2759"/>
<keyword evidence="5" id="KW-0029">Amino-acid transport</keyword>
<sequence length="595" mass="64167">MGAFKNFLDSFKPETPGFGLEPQGPAVADKHTGQVVTDEKASVGSGNGVNDYGSPEYANVQRVHMTPEGGAILTSDESGLKRNLTGRHMQMIAFGGSIGTGLFIGSGGALANGGPGFLLIDFLLIGAMLFTVVMALGEMATTFPVAGSFSAYSTRFIEPAWGFAMGWNYWAQWFVVLPLELVAASIVLQYWDPTYSHVPAGVYIMIFMIAIIIINLFGVRGYGEWEFFASSIKILAVLGFIILGAVITAGGAPDGRYRGAETWHNPGAFANGFQGFCSIFVTAAFAFAGTELVGLAAAETSNPRKEVPKACKQIFWRILVFYVVTLFLIGLIVPYTEERLTSGATSYDARASPFVIAIEDAGIRGLPSVMNAVILISVLSVGNSAVFGASRTLCGLAQSGQAPKVFRYIDREGRPLPAVAVSLIFGALAFLVYAGDDANNTTFNWLLALSGLSSIFSWGSICLAHIRFRSAWARAGHTLEELPWTTPTGVYGSWFGFLFNILVLIFQAVKAAWPISPSDTPGGRASDFFQSYLAFPVVIVCYLVCKVVTKSRVVRIDEIDLSTGRRDPVPVQVLRAEREEAAAQPFYIKVYKFLC</sequence>
<evidence type="ECO:0000259" key="9">
    <source>
        <dbReference type="Pfam" id="PF00324"/>
    </source>
</evidence>
<dbReference type="GeneID" id="37037373"/>
<feature type="transmembrane region" description="Helical" evidence="8">
    <location>
        <begin position="489"/>
        <end position="509"/>
    </location>
</feature>
<feature type="transmembrane region" description="Helical" evidence="8">
    <location>
        <begin position="445"/>
        <end position="468"/>
    </location>
</feature>
<feature type="transmembrane region" description="Helical" evidence="8">
    <location>
        <begin position="117"/>
        <end position="146"/>
    </location>
</feature>
<dbReference type="InterPro" id="IPR050524">
    <property type="entry name" value="APC_YAT"/>
</dbReference>
<protein>
    <submittedName>
        <fullName evidence="10">Amino acid permease</fullName>
    </submittedName>
</protein>
<feature type="transmembrane region" description="Helical" evidence="8">
    <location>
        <begin position="529"/>
        <end position="549"/>
    </location>
</feature>
<name>A0A316VYG0_9BASI</name>
<keyword evidence="2" id="KW-0813">Transport</keyword>
<gene>
    <name evidence="10" type="ORF">IE81DRAFT_337326</name>
</gene>
<feature type="transmembrane region" description="Helical" evidence="8">
    <location>
        <begin position="415"/>
        <end position="433"/>
    </location>
</feature>
<accession>A0A316VYG0</accession>
<keyword evidence="6 8" id="KW-1133">Transmembrane helix</keyword>
<dbReference type="FunCoup" id="A0A316VYG0">
    <property type="interactions" value="261"/>
</dbReference>
<dbReference type="Gene3D" id="1.20.1740.10">
    <property type="entry name" value="Amino acid/polyamine transporter I"/>
    <property type="match status" value="1"/>
</dbReference>
<dbReference type="AlphaFoldDB" id="A0A316VYG0"/>
<evidence type="ECO:0000313" key="11">
    <source>
        <dbReference type="Proteomes" id="UP000245783"/>
    </source>
</evidence>
<proteinExistence type="predicted"/>
<dbReference type="GO" id="GO:0015171">
    <property type="term" value="F:amino acid transmembrane transporter activity"/>
    <property type="evidence" value="ECO:0007669"/>
    <property type="project" value="TreeGrafter"/>
</dbReference>
<organism evidence="10 11">
    <name type="scientific">Ceraceosorus guamensis</name>
    <dbReference type="NCBI Taxonomy" id="1522189"/>
    <lineage>
        <taxon>Eukaryota</taxon>
        <taxon>Fungi</taxon>
        <taxon>Dikarya</taxon>
        <taxon>Basidiomycota</taxon>
        <taxon>Ustilaginomycotina</taxon>
        <taxon>Exobasidiomycetes</taxon>
        <taxon>Ceraceosorales</taxon>
        <taxon>Ceraceosoraceae</taxon>
        <taxon>Ceraceosorus</taxon>
    </lineage>
</organism>
<reference evidence="10 11" key="1">
    <citation type="journal article" date="2018" name="Mol. Biol. Evol.">
        <title>Broad Genomic Sampling Reveals a Smut Pathogenic Ancestry of the Fungal Clade Ustilaginomycotina.</title>
        <authorList>
            <person name="Kijpornyongpan T."/>
            <person name="Mondo S.J."/>
            <person name="Barry K."/>
            <person name="Sandor L."/>
            <person name="Lee J."/>
            <person name="Lipzen A."/>
            <person name="Pangilinan J."/>
            <person name="LaButti K."/>
            <person name="Hainaut M."/>
            <person name="Henrissat B."/>
            <person name="Grigoriev I.V."/>
            <person name="Spatafora J.W."/>
            <person name="Aime M.C."/>
        </authorList>
    </citation>
    <scope>NUCLEOTIDE SEQUENCE [LARGE SCALE GENOMIC DNA]</scope>
    <source>
        <strain evidence="10 11">MCA 4658</strain>
    </source>
</reference>
<dbReference type="STRING" id="1522189.A0A316VYG0"/>